<accession>A0AAW6E4M4</accession>
<dbReference type="PANTHER" id="PTHR30481:SF3">
    <property type="entry name" value="DNA ADENINE METHYLASE"/>
    <property type="match status" value="1"/>
</dbReference>
<evidence type="ECO:0000256" key="5">
    <source>
        <dbReference type="ARBA" id="ARBA00047942"/>
    </source>
</evidence>
<evidence type="ECO:0000256" key="2">
    <source>
        <dbReference type="ARBA" id="ARBA00022603"/>
    </source>
</evidence>
<comment type="catalytic activity">
    <reaction evidence="5">
        <text>a 2'-deoxyadenosine in DNA + S-adenosyl-L-methionine = an N(6)-methyl-2'-deoxyadenosine in DNA + S-adenosyl-L-homocysteine + H(+)</text>
        <dbReference type="Rhea" id="RHEA:15197"/>
        <dbReference type="Rhea" id="RHEA-COMP:12418"/>
        <dbReference type="Rhea" id="RHEA-COMP:12419"/>
        <dbReference type="ChEBI" id="CHEBI:15378"/>
        <dbReference type="ChEBI" id="CHEBI:57856"/>
        <dbReference type="ChEBI" id="CHEBI:59789"/>
        <dbReference type="ChEBI" id="CHEBI:90615"/>
        <dbReference type="ChEBI" id="CHEBI:90616"/>
        <dbReference type="EC" id="2.1.1.72"/>
    </reaction>
</comment>
<gene>
    <name evidence="6" type="ORF">PNV70_07840</name>
</gene>
<evidence type="ECO:0000256" key="1">
    <source>
        <dbReference type="ARBA" id="ARBA00011900"/>
    </source>
</evidence>
<dbReference type="Gene3D" id="3.40.50.150">
    <property type="entry name" value="Vaccinia Virus protein VP39"/>
    <property type="match status" value="2"/>
</dbReference>
<organism evidence="6 7">
    <name type="scientific">Ruminococcus bicirculans</name>
    <name type="common">ex Wegman et al. 2014</name>
    <dbReference type="NCBI Taxonomy" id="1160721"/>
    <lineage>
        <taxon>Bacteria</taxon>
        <taxon>Bacillati</taxon>
        <taxon>Bacillota</taxon>
        <taxon>Clostridia</taxon>
        <taxon>Eubacteriales</taxon>
        <taxon>Oscillospiraceae</taxon>
        <taxon>Ruminococcus</taxon>
    </lineage>
</organism>
<evidence type="ECO:0000313" key="6">
    <source>
        <dbReference type="EMBL" id="MDB8741979.1"/>
    </source>
</evidence>
<dbReference type="InterPro" id="IPR012327">
    <property type="entry name" value="MeTrfase_D12"/>
</dbReference>
<evidence type="ECO:0000256" key="4">
    <source>
        <dbReference type="ARBA" id="ARBA00022691"/>
    </source>
</evidence>
<keyword evidence="4" id="KW-0949">S-adenosyl-L-methionine</keyword>
<keyword evidence="2 6" id="KW-0489">Methyltransferase</keyword>
<dbReference type="GO" id="GO:0009007">
    <property type="term" value="F:site-specific DNA-methyltransferase (adenine-specific) activity"/>
    <property type="evidence" value="ECO:0007669"/>
    <property type="project" value="UniProtKB-EC"/>
</dbReference>
<dbReference type="GO" id="GO:0032259">
    <property type="term" value="P:methylation"/>
    <property type="evidence" value="ECO:0007669"/>
    <property type="project" value="UniProtKB-KW"/>
</dbReference>
<name>A0AAW6E4M4_9FIRM</name>
<dbReference type="PANTHER" id="PTHR30481">
    <property type="entry name" value="DNA ADENINE METHYLASE"/>
    <property type="match status" value="1"/>
</dbReference>
<evidence type="ECO:0000256" key="3">
    <source>
        <dbReference type="ARBA" id="ARBA00022679"/>
    </source>
</evidence>
<dbReference type="PRINTS" id="PR00505">
    <property type="entry name" value="D12N6MTFRASE"/>
</dbReference>
<protein>
    <recommendedName>
        <fullName evidence="1">site-specific DNA-methyltransferase (adenine-specific)</fullName>
        <ecNumber evidence="1">2.1.1.72</ecNumber>
    </recommendedName>
</protein>
<dbReference type="GO" id="GO:1904047">
    <property type="term" value="F:S-adenosyl-L-methionine binding"/>
    <property type="evidence" value="ECO:0007669"/>
    <property type="project" value="TreeGrafter"/>
</dbReference>
<dbReference type="RefSeq" id="WP_195551543.1">
    <property type="nucleotide sequence ID" value="NZ_JADMNX010000005.1"/>
</dbReference>
<dbReference type="InterPro" id="IPR029063">
    <property type="entry name" value="SAM-dependent_MTases_sf"/>
</dbReference>
<comment type="caution">
    <text evidence="6">The sequence shown here is derived from an EMBL/GenBank/DDBJ whole genome shotgun (WGS) entry which is preliminary data.</text>
</comment>
<reference evidence="6" key="1">
    <citation type="submission" date="2023-01" db="EMBL/GenBank/DDBJ databases">
        <title>Human gut microbiome strain richness.</title>
        <authorList>
            <person name="Chen-Liaw A."/>
        </authorList>
    </citation>
    <scope>NUCLEOTIDE SEQUENCE</scope>
    <source>
        <strain evidence="6">D59st1_B8_D59t2_181005</strain>
    </source>
</reference>
<dbReference type="Pfam" id="PF02086">
    <property type="entry name" value="MethyltransfD12"/>
    <property type="match status" value="2"/>
</dbReference>
<dbReference type="GO" id="GO:0009307">
    <property type="term" value="P:DNA restriction-modification system"/>
    <property type="evidence" value="ECO:0007669"/>
    <property type="project" value="InterPro"/>
</dbReference>
<dbReference type="PROSITE" id="PS00092">
    <property type="entry name" value="N6_MTASE"/>
    <property type="match status" value="1"/>
</dbReference>
<dbReference type="AlphaFoldDB" id="A0AAW6E4M4"/>
<dbReference type="EMBL" id="JAQMLS010000005">
    <property type="protein sequence ID" value="MDB8741979.1"/>
    <property type="molecule type" value="Genomic_DNA"/>
</dbReference>
<proteinExistence type="predicted"/>
<dbReference type="InterPro" id="IPR002052">
    <property type="entry name" value="DNA_methylase_N6_adenine_CS"/>
</dbReference>
<sequence>MRYQGGKSRIATSIALAIERERESKGDYGNLVSLFCGSCAVESKLAPHFKSVICNDNHKYLVALWQALQDGYELPEVVSQEMYKSIRDNKDDNPALTGFVGFGCSFGGKFFGGYARNKTGTNYAAQSKRSILKDFANLQNATFTCNDYKDVVIPAGSVVYADPPYSNTTGYTSGKFNSEEFWDYMRQIGKDNQVFISELKAPDDFVCVWERPFTRTLDRNKNNQFKVVEKLFTYRE</sequence>
<dbReference type="GO" id="GO:0006298">
    <property type="term" value="P:mismatch repair"/>
    <property type="evidence" value="ECO:0007669"/>
    <property type="project" value="TreeGrafter"/>
</dbReference>
<keyword evidence="3" id="KW-0808">Transferase</keyword>
<dbReference type="GO" id="GO:0043565">
    <property type="term" value="F:sequence-specific DNA binding"/>
    <property type="evidence" value="ECO:0007669"/>
    <property type="project" value="TreeGrafter"/>
</dbReference>
<dbReference type="SUPFAM" id="SSF53335">
    <property type="entry name" value="S-adenosyl-L-methionine-dependent methyltransferases"/>
    <property type="match status" value="1"/>
</dbReference>
<dbReference type="EC" id="2.1.1.72" evidence="1"/>
<dbReference type="Proteomes" id="UP001211421">
    <property type="component" value="Unassembled WGS sequence"/>
</dbReference>
<evidence type="ECO:0000313" key="7">
    <source>
        <dbReference type="Proteomes" id="UP001211421"/>
    </source>
</evidence>